<dbReference type="PANTHER" id="PTHR43798">
    <property type="entry name" value="MONOACYLGLYCEROL LIPASE"/>
    <property type="match status" value="1"/>
</dbReference>
<dbReference type="Gene3D" id="3.40.50.1820">
    <property type="entry name" value="alpha/beta hydrolase"/>
    <property type="match status" value="1"/>
</dbReference>
<organism evidence="2 3">
    <name type="scientific">Robinsoniella peoriensis</name>
    <dbReference type="NCBI Taxonomy" id="180332"/>
    <lineage>
        <taxon>Bacteria</taxon>
        <taxon>Bacillati</taxon>
        <taxon>Bacillota</taxon>
        <taxon>Clostridia</taxon>
        <taxon>Lachnospirales</taxon>
        <taxon>Lachnospiraceae</taxon>
        <taxon>Robinsoniella</taxon>
    </lineage>
</organism>
<sequence length="275" mass="31363">MLEYIDGMQIHYEVIGEGKPVIMLHGCACDYRLMLGCMEPVFNMCEGYQRIYIDLPGMGETKAPLSEGSSDKIMELLITFIKRVTKGSFLIAGESYGGYLARGILTRLSQDIDGFLMICPVIVPGHNLRNVPGKEVLQYDEEFLRGLSADERESYCGYAVVANQDIFQRYQEEILPGLKMADSSFIEKLQNDYAFSFDVDRKSRELRFEKPVLLLAGRQDNCVGYQDLWSIIEDYPRGTFAVLDMAGHNLQIEQSEIFNSLVKEWIQRTEKNSIQ</sequence>
<dbReference type="Pfam" id="PF00561">
    <property type="entry name" value="Abhydrolase_1"/>
    <property type="match status" value="1"/>
</dbReference>
<evidence type="ECO:0000313" key="3">
    <source>
        <dbReference type="Proteomes" id="UP000306509"/>
    </source>
</evidence>
<evidence type="ECO:0000259" key="1">
    <source>
        <dbReference type="Pfam" id="PF00561"/>
    </source>
</evidence>
<dbReference type="InterPro" id="IPR029058">
    <property type="entry name" value="AB_hydrolase_fold"/>
</dbReference>
<accession>A0A4U8QNX3</accession>
<dbReference type="SUPFAM" id="SSF53474">
    <property type="entry name" value="alpha/beta-Hydrolases"/>
    <property type="match status" value="1"/>
</dbReference>
<proteinExistence type="predicted"/>
<dbReference type="EMBL" id="QGQD01000018">
    <property type="protein sequence ID" value="TLD02306.1"/>
    <property type="molecule type" value="Genomic_DNA"/>
</dbReference>
<dbReference type="InterPro" id="IPR050266">
    <property type="entry name" value="AB_hydrolase_sf"/>
</dbReference>
<comment type="caution">
    <text evidence="2">The sequence shown here is derived from an EMBL/GenBank/DDBJ whole genome shotgun (WGS) entry which is preliminary data.</text>
</comment>
<dbReference type="InterPro" id="IPR000073">
    <property type="entry name" value="AB_hydrolase_1"/>
</dbReference>
<protein>
    <submittedName>
        <fullName evidence="2">Acetoin dehydrogenase E2 subunit dihydrolipoyllysine-residue acetyltransferase</fullName>
    </submittedName>
</protein>
<dbReference type="PRINTS" id="PR00111">
    <property type="entry name" value="ABHYDROLASE"/>
</dbReference>
<keyword evidence="3" id="KW-1185">Reference proteome</keyword>
<dbReference type="AlphaFoldDB" id="A0A4U8QNX3"/>
<feature type="domain" description="AB hydrolase-1" evidence="1">
    <location>
        <begin position="20"/>
        <end position="253"/>
    </location>
</feature>
<dbReference type="Proteomes" id="UP000306509">
    <property type="component" value="Unassembled WGS sequence"/>
</dbReference>
<name>A0A4U8QNX3_9FIRM</name>
<dbReference type="STRING" id="180332.GCA_000797495_05247"/>
<dbReference type="GO" id="GO:0016740">
    <property type="term" value="F:transferase activity"/>
    <property type="evidence" value="ECO:0007669"/>
    <property type="project" value="UniProtKB-KW"/>
</dbReference>
<dbReference type="PANTHER" id="PTHR43798:SF6">
    <property type="entry name" value="HYDROLASE, PUTATIVE (AFU_ORTHOLOGUE AFUA_4G13070)-RELATED"/>
    <property type="match status" value="1"/>
</dbReference>
<gene>
    <name evidence="2" type="ORF">DSM106044_00821</name>
</gene>
<evidence type="ECO:0000313" key="2">
    <source>
        <dbReference type="EMBL" id="TLD02306.1"/>
    </source>
</evidence>
<keyword evidence="2" id="KW-0808">Transferase</keyword>
<reference evidence="2 3" key="1">
    <citation type="journal article" date="2019" name="Anaerobe">
        <title>Detection of Robinsoniella peoriensis in multiple bone samples of a trauma patient.</title>
        <authorList>
            <person name="Schrottner P."/>
            <person name="Hartwich K."/>
            <person name="Bunk B."/>
            <person name="Schober I."/>
            <person name="Helbig S."/>
            <person name="Rudolph W.W."/>
            <person name="Gunzer F."/>
        </authorList>
    </citation>
    <scope>NUCLEOTIDE SEQUENCE [LARGE SCALE GENOMIC DNA]</scope>
    <source>
        <strain evidence="2 3">DSM 106044</strain>
    </source>
</reference>